<evidence type="ECO:0000313" key="2">
    <source>
        <dbReference type="Proteomes" id="UP000775213"/>
    </source>
</evidence>
<proteinExistence type="predicted"/>
<keyword evidence="2" id="KW-1185">Reference proteome</keyword>
<dbReference type="EMBL" id="JAGFBR010000018">
    <property type="protein sequence ID" value="KAH0450095.1"/>
    <property type="molecule type" value="Genomic_DNA"/>
</dbReference>
<dbReference type="AlphaFoldDB" id="A0AAV7G2X4"/>
<dbReference type="Proteomes" id="UP000775213">
    <property type="component" value="Unassembled WGS sequence"/>
</dbReference>
<sequence>MSSYEEKVQSAIELRKAGVSFCKSNTKNFRDINFNGGILSLPPLEIDDTTESLLLNRMAFERLHAIAGNEVIAYAFFMDGLINIADDVALLRTEEIIMSWVGCDGNIANMFNKNT</sequence>
<dbReference type="PANTHER" id="PTHR31170">
    <property type="entry name" value="BNAC04G53230D PROTEIN"/>
    <property type="match status" value="1"/>
</dbReference>
<organism evidence="1 2">
    <name type="scientific">Dendrobium chrysotoxum</name>
    <name type="common">Orchid</name>
    <dbReference type="NCBI Taxonomy" id="161865"/>
    <lineage>
        <taxon>Eukaryota</taxon>
        <taxon>Viridiplantae</taxon>
        <taxon>Streptophyta</taxon>
        <taxon>Embryophyta</taxon>
        <taxon>Tracheophyta</taxon>
        <taxon>Spermatophyta</taxon>
        <taxon>Magnoliopsida</taxon>
        <taxon>Liliopsida</taxon>
        <taxon>Asparagales</taxon>
        <taxon>Orchidaceae</taxon>
        <taxon>Epidendroideae</taxon>
        <taxon>Malaxideae</taxon>
        <taxon>Dendrobiinae</taxon>
        <taxon>Dendrobium</taxon>
    </lineage>
</organism>
<protein>
    <submittedName>
        <fullName evidence="1">Uncharacterized protein</fullName>
    </submittedName>
</protein>
<name>A0AAV7G2X4_DENCH</name>
<dbReference type="InterPro" id="IPR004158">
    <property type="entry name" value="DUF247_pln"/>
</dbReference>
<reference evidence="1 2" key="1">
    <citation type="journal article" date="2021" name="Hortic Res">
        <title>Chromosome-scale assembly of the Dendrobium chrysotoxum genome enhances the understanding of orchid evolution.</title>
        <authorList>
            <person name="Zhang Y."/>
            <person name="Zhang G.Q."/>
            <person name="Zhang D."/>
            <person name="Liu X.D."/>
            <person name="Xu X.Y."/>
            <person name="Sun W.H."/>
            <person name="Yu X."/>
            <person name="Zhu X."/>
            <person name="Wang Z.W."/>
            <person name="Zhao X."/>
            <person name="Zhong W.Y."/>
            <person name="Chen H."/>
            <person name="Yin W.L."/>
            <person name="Huang T."/>
            <person name="Niu S.C."/>
            <person name="Liu Z.J."/>
        </authorList>
    </citation>
    <scope>NUCLEOTIDE SEQUENCE [LARGE SCALE GENOMIC DNA]</scope>
    <source>
        <strain evidence="1">Lindl</strain>
    </source>
</reference>
<dbReference type="Pfam" id="PF03140">
    <property type="entry name" value="DUF247"/>
    <property type="match status" value="1"/>
</dbReference>
<dbReference type="PANTHER" id="PTHR31170:SF18">
    <property type="entry name" value="(WILD MALAYSIAN BANANA) HYPOTHETICAL PROTEIN"/>
    <property type="match status" value="1"/>
</dbReference>
<accession>A0AAV7G2X4</accession>
<gene>
    <name evidence="1" type="ORF">IEQ34_020787</name>
</gene>
<evidence type="ECO:0000313" key="1">
    <source>
        <dbReference type="EMBL" id="KAH0450095.1"/>
    </source>
</evidence>
<comment type="caution">
    <text evidence="1">The sequence shown here is derived from an EMBL/GenBank/DDBJ whole genome shotgun (WGS) entry which is preliminary data.</text>
</comment>